<reference evidence="2" key="1">
    <citation type="journal article" date="2023" name="Front. Plant Sci.">
        <title>Chromosomal-level genome assembly of Melastoma candidum provides insights into trichome evolution.</title>
        <authorList>
            <person name="Zhong Y."/>
            <person name="Wu W."/>
            <person name="Sun C."/>
            <person name="Zou P."/>
            <person name="Liu Y."/>
            <person name="Dai S."/>
            <person name="Zhou R."/>
        </authorList>
    </citation>
    <scope>NUCLEOTIDE SEQUENCE [LARGE SCALE GENOMIC DNA]</scope>
</reference>
<evidence type="ECO:0000313" key="2">
    <source>
        <dbReference type="Proteomes" id="UP001057402"/>
    </source>
</evidence>
<name>A0ACB9LGM5_9MYRT</name>
<organism evidence="1 2">
    <name type="scientific">Melastoma candidum</name>
    <dbReference type="NCBI Taxonomy" id="119954"/>
    <lineage>
        <taxon>Eukaryota</taxon>
        <taxon>Viridiplantae</taxon>
        <taxon>Streptophyta</taxon>
        <taxon>Embryophyta</taxon>
        <taxon>Tracheophyta</taxon>
        <taxon>Spermatophyta</taxon>
        <taxon>Magnoliopsida</taxon>
        <taxon>eudicotyledons</taxon>
        <taxon>Gunneridae</taxon>
        <taxon>Pentapetalae</taxon>
        <taxon>rosids</taxon>
        <taxon>malvids</taxon>
        <taxon>Myrtales</taxon>
        <taxon>Melastomataceae</taxon>
        <taxon>Melastomatoideae</taxon>
        <taxon>Melastomateae</taxon>
        <taxon>Melastoma</taxon>
    </lineage>
</organism>
<accession>A0ACB9LGM5</accession>
<dbReference type="EMBL" id="CM042890">
    <property type="protein sequence ID" value="KAI4310371.1"/>
    <property type="molecule type" value="Genomic_DNA"/>
</dbReference>
<dbReference type="Proteomes" id="UP001057402">
    <property type="component" value="Chromosome 11"/>
</dbReference>
<protein>
    <submittedName>
        <fullName evidence="1">Uncharacterized protein</fullName>
    </submittedName>
</protein>
<sequence length="129" mass="14362">MGREEHEEEAEAVKSVYGEDCSVVCRSPPHIRLLIRPRTADVSSQQFVQALLSLRATPIYPDEPPNVYLVESKGLDEDREKRLISRLQDRARQLSSCSMLVAICEEALDLLSAMNHPEGVCLVLVSLGS</sequence>
<comment type="caution">
    <text evidence="1">The sequence shown here is derived from an EMBL/GenBank/DDBJ whole genome shotgun (WGS) entry which is preliminary data.</text>
</comment>
<gene>
    <name evidence="1" type="ORF">MLD38_035354</name>
</gene>
<keyword evidence="2" id="KW-1185">Reference proteome</keyword>
<proteinExistence type="predicted"/>
<evidence type="ECO:0000313" key="1">
    <source>
        <dbReference type="EMBL" id="KAI4310371.1"/>
    </source>
</evidence>